<name>A0AAN8R206_9TELE</name>
<evidence type="ECO:0008006" key="3">
    <source>
        <dbReference type="Google" id="ProtNLM"/>
    </source>
</evidence>
<evidence type="ECO:0000313" key="1">
    <source>
        <dbReference type="EMBL" id="KAK6321486.1"/>
    </source>
</evidence>
<keyword evidence="2" id="KW-1185">Reference proteome</keyword>
<dbReference type="EMBL" id="JAGTTL010000006">
    <property type="protein sequence ID" value="KAK6321486.1"/>
    <property type="molecule type" value="Genomic_DNA"/>
</dbReference>
<evidence type="ECO:0000313" key="2">
    <source>
        <dbReference type="Proteomes" id="UP001356427"/>
    </source>
</evidence>
<dbReference type="PANTHER" id="PTHR47510">
    <property type="entry name" value="REVERSE TRANSCRIPTASE DOMAIN-CONTAINING PROTEIN"/>
    <property type="match status" value="1"/>
</dbReference>
<proteinExistence type="predicted"/>
<gene>
    <name evidence="1" type="ORF">J4Q44_G00084620</name>
</gene>
<comment type="caution">
    <text evidence="1">The sequence shown here is derived from an EMBL/GenBank/DDBJ whole genome shotgun (WGS) entry which is preliminary data.</text>
</comment>
<sequence>MSLSLFMKLFMSFADKLAPLRKCTVRSYGAPWIDDELRNVMIQHDDAKKAADISGTLFDKQSYCKLRNLVTKLNKGNKKGFYQHKIDELKGDGKKLCRTLNAIIGRNSNMSASFVESEGIFIRKPHDITNYFNEYFTGKVEKLRNAMSPTDGSMSYTLIKDCIMKERQCMFEFHQVEREEVERMLLSLLDDKSPGTDNLDAKLLSVTANQISTPISHLFLNKCLMYGVCPEVWKESKVIPLPKDKKSTFTGPNSRPISLLPVLNK</sequence>
<accession>A0AAN8R206</accession>
<dbReference type="Proteomes" id="UP001356427">
    <property type="component" value="Unassembled WGS sequence"/>
</dbReference>
<reference evidence="1 2" key="1">
    <citation type="submission" date="2021-04" db="EMBL/GenBank/DDBJ databases">
        <authorList>
            <person name="De Guttry C."/>
            <person name="Zahm M."/>
            <person name="Klopp C."/>
            <person name="Cabau C."/>
            <person name="Louis A."/>
            <person name="Berthelot C."/>
            <person name="Parey E."/>
            <person name="Roest Crollius H."/>
            <person name="Montfort J."/>
            <person name="Robinson-Rechavi M."/>
            <person name="Bucao C."/>
            <person name="Bouchez O."/>
            <person name="Gislard M."/>
            <person name="Lluch J."/>
            <person name="Milhes M."/>
            <person name="Lampietro C."/>
            <person name="Lopez Roques C."/>
            <person name="Donnadieu C."/>
            <person name="Braasch I."/>
            <person name="Desvignes T."/>
            <person name="Postlethwait J."/>
            <person name="Bobe J."/>
            <person name="Wedekind C."/>
            <person name="Guiguen Y."/>
        </authorList>
    </citation>
    <scope>NUCLEOTIDE SEQUENCE [LARGE SCALE GENOMIC DNA]</scope>
    <source>
        <strain evidence="1">Cs_M1</strain>
        <tissue evidence="1">Blood</tissue>
    </source>
</reference>
<organism evidence="1 2">
    <name type="scientific">Coregonus suidteri</name>
    <dbReference type="NCBI Taxonomy" id="861788"/>
    <lineage>
        <taxon>Eukaryota</taxon>
        <taxon>Metazoa</taxon>
        <taxon>Chordata</taxon>
        <taxon>Craniata</taxon>
        <taxon>Vertebrata</taxon>
        <taxon>Euteleostomi</taxon>
        <taxon>Actinopterygii</taxon>
        <taxon>Neopterygii</taxon>
        <taxon>Teleostei</taxon>
        <taxon>Protacanthopterygii</taxon>
        <taxon>Salmoniformes</taxon>
        <taxon>Salmonidae</taxon>
        <taxon>Coregoninae</taxon>
        <taxon>Coregonus</taxon>
    </lineage>
</organism>
<dbReference type="AlphaFoldDB" id="A0AAN8R206"/>
<dbReference type="PANTHER" id="PTHR47510:SF3">
    <property type="entry name" value="ENDO_EXONUCLEASE_PHOSPHATASE DOMAIN-CONTAINING PROTEIN"/>
    <property type="match status" value="1"/>
</dbReference>
<protein>
    <recommendedName>
        <fullName evidence="3">Reverse transcriptase</fullName>
    </recommendedName>
</protein>